<keyword evidence="3" id="KW-1185">Reference proteome</keyword>
<gene>
    <name evidence="2" type="ORF">LVY65_12415</name>
</gene>
<dbReference type="Proteomes" id="UP001139410">
    <property type="component" value="Unassembled WGS sequence"/>
</dbReference>
<accession>A0A9X1TY38</accession>
<protein>
    <submittedName>
        <fullName evidence="2">Uncharacterized protein</fullName>
    </submittedName>
</protein>
<keyword evidence="1" id="KW-0812">Transmembrane</keyword>
<keyword evidence="1" id="KW-0472">Membrane</keyword>
<sequence length="75" mass="8261">MACQWRRIAEAMYLAHPLTLGAGVVFIVAAVILYRRRGREDHDHGSQGAVIMLIIGAILAIHGLGLLAYHPMRLD</sequence>
<evidence type="ECO:0000313" key="2">
    <source>
        <dbReference type="EMBL" id="MCF2515860.1"/>
    </source>
</evidence>
<organism evidence="2 3">
    <name type="scientific">Sphingomonas cremea</name>
    <dbReference type="NCBI Taxonomy" id="2904799"/>
    <lineage>
        <taxon>Bacteria</taxon>
        <taxon>Pseudomonadati</taxon>
        <taxon>Pseudomonadota</taxon>
        <taxon>Alphaproteobacteria</taxon>
        <taxon>Sphingomonadales</taxon>
        <taxon>Sphingomonadaceae</taxon>
        <taxon>Sphingomonas</taxon>
    </lineage>
</organism>
<dbReference type="RefSeq" id="WP_235068566.1">
    <property type="nucleotide sequence ID" value="NZ_JAKFGM010000003.1"/>
</dbReference>
<reference evidence="2" key="1">
    <citation type="submission" date="2022-01" db="EMBL/GenBank/DDBJ databases">
        <authorList>
            <person name="Jo J.-H."/>
            <person name="Im W.-T."/>
        </authorList>
    </citation>
    <scope>NUCLEOTIDE SEQUENCE</scope>
    <source>
        <strain evidence="2">G124</strain>
    </source>
</reference>
<dbReference type="AlphaFoldDB" id="A0A9X1TY38"/>
<evidence type="ECO:0000256" key="1">
    <source>
        <dbReference type="SAM" id="Phobius"/>
    </source>
</evidence>
<comment type="caution">
    <text evidence="2">The sequence shown here is derived from an EMBL/GenBank/DDBJ whole genome shotgun (WGS) entry which is preliminary data.</text>
</comment>
<feature type="transmembrane region" description="Helical" evidence="1">
    <location>
        <begin position="12"/>
        <end position="34"/>
    </location>
</feature>
<dbReference type="EMBL" id="JAKFGM010000003">
    <property type="protein sequence ID" value="MCF2515860.1"/>
    <property type="molecule type" value="Genomic_DNA"/>
</dbReference>
<keyword evidence="1" id="KW-1133">Transmembrane helix</keyword>
<name>A0A9X1TY38_9SPHN</name>
<feature type="transmembrane region" description="Helical" evidence="1">
    <location>
        <begin position="46"/>
        <end position="69"/>
    </location>
</feature>
<evidence type="ECO:0000313" key="3">
    <source>
        <dbReference type="Proteomes" id="UP001139410"/>
    </source>
</evidence>
<proteinExistence type="predicted"/>